<evidence type="ECO:0008006" key="4">
    <source>
        <dbReference type="Google" id="ProtNLM"/>
    </source>
</evidence>
<organism evidence="2 3">
    <name type="scientific">Cupriavidus pauculus</name>
    <dbReference type="NCBI Taxonomy" id="82633"/>
    <lineage>
        <taxon>Bacteria</taxon>
        <taxon>Pseudomonadati</taxon>
        <taxon>Pseudomonadota</taxon>
        <taxon>Betaproteobacteria</taxon>
        <taxon>Burkholderiales</taxon>
        <taxon>Burkholderiaceae</taxon>
        <taxon>Cupriavidus</taxon>
    </lineage>
</organism>
<reference evidence="2 3" key="1">
    <citation type="submission" date="2017-12" db="EMBL/GenBank/DDBJ databases">
        <title>Genome sequence of the active heterotrophic nitrifier-denitrifier, Cupriavidus pauculus UM1.</title>
        <authorList>
            <person name="Putonti C."/>
            <person name="Castignetti D."/>
        </authorList>
    </citation>
    <scope>NUCLEOTIDE SEQUENCE [LARGE SCALE GENOMIC DNA]</scope>
    <source>
        <strain evidence="2 3">UM1</strain>
    </source>
</reference>
<comment type="caution">
    <text evidence="2">The sequence shown here is derived from an EMBL/GenBank/DDBJ whole genome shotgun (WGS) entry which is preliminary data.</text>
</comment>
<sequence length="351" mass="38929">MVVADVLRRIGHEIPGEAGIVIQKACEDVRTASGIAFLAVIAVILGIFAGYQYFGISRDYPNYVEFFELVRGSDGLIGVDTRFEFGFTALVYMLVSLGLSNVAIYGTICAICIMLKGVAIRTSELSLGLIAVLVFFYLSRYYILFEMTVLRASIAFAIAFYVFWRKDKRELKLGEILLLCLAVSFHYSAIVLLAVYVLGRFNFKLASLVVFGIFFVGFVLRDLLFAEFQAIFPVLGTYLDVQASTTIVPLPFMLDIALIGAALGLRRHNDVTMQYALIGMMLSVAIHFSMLEFPIVAARFRELLSVFVLIYVLKAFTSESRVVQLLAVVFAVGSGMLNLYAMTVYDPLLLG</sequence>
<evidence type="ECO:0000313" key="3">
    <source>
        <dbReference type="Proteomes" id="UP000234341"/>
    </source>
</evidence>
<keyword evidence="1" id="KW-0472">Membrane</keyword>
<name>A0A2N5CH25_9BURK</name>
<protein>
    <recommendedName>
        <fullName evidence="4">EpsG family protein</fullName>
    </recommendedName>
</protein>
<feature type="transmembrane region" description="Helical" evidence="1">
    <location>
        <begin position="149"/>
        <end position="164"/>
    </location>
</feature>
<feature type="transmembrane region" description="Helical" evidence="1">
    <location>
        <begin position="34"/>
        <end position="54"/>
    </location>
</feature>
<accession>A0A2N5CH25</accession>
<feature type="transmembrane region" description="Helical" evidence="1">
    <location>
        <begin position="271"/>
        <end position="288"/>
    </location>
</feature>
<feature type="transmembrane region" description="Helical" evidence="1">
    <location>
        <begin position="247"/>
        <end position="265"/>
    </location>
</feature>
<keyword evidence="1" id="KW-0812">Transmembrane</keyword>
<dbReference type="RefSeq" id="WP_101680897.1">
    <property type="nucleotide sequence ID" value="NZ_PJRP01000002.1"/>
</dbReference>
<dbReference type="Proteomes" id="UP000234341">
    <property type="component" value="Unassembled WGS sequence"/>
</dbReference>
<dbReference type="Pfam" id="PF14897">
    <property type="entry name" value="EpsG"/>
    <property type="match status" value="1"/>
</dbReference>
<feature type="transmembrane region" description="Helical" evidence="1">
    <location>
        <begin position="125"/>
        <end position="143"/>
    </location>
</feature>
<feature type="transmembrane region" description="Helical" evidence="1">
    <location>
        <begin position="322"/>
        <end position="341"/>
    </location>
</feature>
<evidence type="ECO:0000313" key="2">
    <source>
        <dbReference type="EMBL" id="PLQ01546.1"/>
    </source>
</evidence>
<gene>
    <name evidence="2" type="ORF">CYJ10_07680</name>
</gene>
<dbReference type="EMBL" id="PJRP01000002">
    <property type="protein sequence ID" value="PLQ01546.1"/>
    <property type="molecule type" value="Genomic_DNA"/>
</dbReference>
<feature type="transmembrane region" description="Helical" evidence="1">
    <location>
        <begin position="176"/>
        <end position="199"/>
    </location>
</feature>
<dbReference type="OrthoDB" id="8971070at2"/>
<dbReference type="AlphaFoldDB" id="A0A2N5CH25"/>
<evidence type="ECO:0000256" key="1">
    <source>
        <dbReference type="SAM" id="Phobius"/>
    </source>
</evidence>
<keyword evidence="1" id="KW-1133">Transmembrane helix</keyword>
<feature type="transmembrane region" description="Helical" evidence="1">
    <location>
        <begin position="205"/>
        <end position="226"/>
    </location>
</feature>
<feature type="transmembrane region" description="Helical" evidence="1">
    <location>
        <begin position="89"/>
        <end position="113"/>
    </location>
</feature>
<proteinExistence type="predicted"/>
<dbReference type="InterPro" id="IPR049458">
    <property type="entry name" value="EpsG-like"/>
</dbReference>